<name>A0AAD4M8V8_9AGAM</name>
<organism evidence="10 11">
    <name type="scientific">Multifurca ochricompacta</name>
    <dbReference type="NCBI Taxonomy" id="376703"/>
    <lineage>
        <taxon>Eukaryota</taxon>
        <taxon>Fungi</taxon>
        <taxon>Dikarya</taxon>
        <taxon>Basidiomycota</taxon>
        <taxon>Agaricomycotina</taxon>
        <taxon>Agaricomycetes</taxon>
        <taxon>Russulales</taxon>
        <taxon>Russulaceae</taxon>
        <taxon>Multifurca</taxon>
    </lineage>
</organism>
<dbReference type="GO" id="GO:0046961">
    <property type="term" value="F:proton-transporting ATPase activity, rotational mechanism"/>
    <property type="evidence" value="ECO:0007669"/>
    <property type="project" value="InterPro"/>
</dbReference>
<feature type="transmembrane region" description="Helical" evidence="9">
    <location>
        <begin position="6"/>
        <end position="25"/>
    </location>
</feature>
<evidence type="ECO:0000256" key="7">
    <source>
        <dbReference type="ARBA" id="ARBA00023065"/>
    </source>
</evidence>
<dbReference type="InterPro" id="IPR008389">
    <property type="entry name" value="ATPase_V0-cplx_e1/e2_su"/>
</dbReference>
<dbReference type="AlphaFoldDB" id="A0AAD4M8V8"/>
<reference evidence="10" key="1">
    <citation type="journal article" date="2022" name="New Phytol.">
        <title>Evolutionary transition to the ectomycorrhizal habit in the genomes of a hyperdiverse lineage of mushroom-forming fungi.</title>
        <authorList>
            <person name="Looney B."/>
            <person name="Miyauchi S."/>
            <person name="Morin E."/>
            <person name="Drula E."/>
            <person name="Courty P.E."/>
            <person name="Kohler A."/>
            <person name="Kuo A."/>
            <person name="LaButti K."/>
            <person name="Pangilinan J."/>
            <person name="Lipzen A."/>
            <person name="Riley R."/>
            <person name="Andreopoulos W."/>
            <person name="He G."/>
            <person name="Johnson J."/>
            <person name="Nolan M."/>
            <person name="Tritt A."/>
            <person name="Barry K.W."/>
            <person name="Grigoriev I.V."/>
            <person name="Nagy L.G."/>
            <person name="Hibbett D."/>
            <person name="Henrissat B."/>
            <person name="Matheny P.B."/>
            <person name="Labbe J."/>
            <person name="Martin F.M."/>
        </authorList>
    </citation>
    <scope>NUCLEOTIDE SEQUENCE</scope>
    <source>
        <strain evidence="10">BPL690</strain>
    </source>
</reference>
<evidence type="ECO:0000256" key="3">
    <source>
        <dbReference type="ARBA" id="ARBA00022448"/>
    </source>
</evidence>
<comment type="similarity">
    <text evidence="2">Belongs to the V-ATPase e1/e2 subunit family.</text>
</comment>
<evidence type="ECO:0000256" key="4">
    <source>
        <dbReference type="ARBA" id="ARBA00022692"/>
    </source>
</evidence>
<dbReference type="Proteomes" id="UP001203297">
    <property type="component" value="Unassembled WGS sequence"/>
</dbReference>
<keyword evidence="6 9" id="KW-1133">Transmembrane helix</keyword>
<keyword evidence="5" id="KW-0375">Hydrogen ion transport</keyword>
<evidence type="ECO:0000256" key="6">
    <source>
        <dbReference type="ARBA" id="ARBA00022989"/>
    </source>
</evidence>
<evidence type="ECO:0000256" key="2">
    <source>
        <dbReference type="ARBA" id="ARBA00008328"/>
    </source>
</evidence>
<evidence type="ECO:0000313" key="11">
    <source>
        <dbReference type="Proteomes" id="UP001203297"/>
    </source>
</evidence>
<evidence type="ECO:0000256" key="1">
    <source>
        <dbReference type="ARBA" id="ARBA00004127"/>
    </source>
</evidence>
<keyword evidence="3" id="KW-0813">Transport</keyword>
<keyword evidence="11" id="KW-1185">Reference proteome</keyword>
<comment type="subcellular location">
    <subcellularLocation>
        <location evidence="1">Endomembrane system</location>
        <topology evidence="1">Multi-pass membrane protein</topology>
    </subcellularLocation>
</comment>
<comment type="caution">
    <text evidence="10">The sequence shown here is derived from an EMBL/GenBank/DDBJ whole genome shotgun (WGS) entry which is preliminary data.</text>
</comment>
<dbReference type="GO" id="GO:0007035">
    <property type="term" value="P:vacuolar acidification"/>
    <property type="evidence" value="ECO:0007669"/>
    <property type="project" value="TreeGrafter"/>
</dbReference>
<dbReference type="GO" id="GO:0012505">
    <property type="term" value="C:endomembrane system"/>
    <property type="evidence" value="ECO:0007669"/>
    <property type="project" value="UniProtKB-SubCell"/>
</dbReference>
<evidence type="ECO:0000256" key="5">
    <source>
        <dbReference type="ARBA" id="ARBA00022781"/>
    </source>
</evidence>
<dbReference type="PANTHER" id="PTHR12263:SF0">
    <property type="entry name" value="V-TYPE PROTON ATPASE SUBUNIT"/>
    <property type="match status" value="1"/>
</dbReference>
<keyword evidence="4 9" id="KW-0812">Transmembrane</keyword>
<sequence length="95" mass="10684">MASAFPVVVVLFVVAGLMTASWIFVRKGPQQTCVPIHPGRLRSSLNVYTSRRLIRTSLMLTFACCYLMWAIAYLAQLHPLEGALTRHIHYGMETC</sequence>
<protein>
    <submittedName>
        <fullName evidence="10">ATP synthase subunit H-domain-containing protein</fullName>
    </submittedName>
</protein>
<evidence type="ECO:0000313" key="10">
    <source>
        <dbReference type="EMBL" id="KAI0303708.1"/>
    </source>
</evidence>
<dbReference type="EMBL" id="WTXG01000008">
    <property type="protein sequence ID" value="KAI0303708.1"/>
    <property type="molecule type" value="Genomic_DNA"/>
</dbReference>
<keyword evidence="8 9" id="KW-0472">Membrane</keyword>
<gene>
    <name evidence="10" type="ORF">B0F90DRAFT_1314541</name>
</gene>
<dbReference type="GO" id="GO:0000220">
    <property type="term" value="C:vacuolar proton-transporting V-type ATPase, V0 domain"/>
    <property type="evidence" value="ECO:0007669"/>
    <property type="project" value="TreeGrafter"/>
</dbReference>
<dbReference type="Pfam" id="PF05493">
    <property type="entry name" value="ATP_synt_H"/>
    <property type="match status" value="1"/>
</dbReference>
<dbReference type="PANTHER" id="PTHR12263">
    <property type="entry name" value="VACUOLAR ATP SYNTHASE SUBUNIT H"/>
    <property type="match status" value="1"/>
</dbReference>
<proteinExistence type="inferred from homology"/>
<evidence type="ECO:0000256" key="9">
    <source>
        <dbReference type="SAM" id="Phobius"/>
    </source>
</evidence>
<accession>A0AAD4M8V8</accession>
<evidence type="ECO:0000256" key="8">
    <source>
        <dbReference type="ARBA" id="ARBA00023136"/>
    </source>
</evidence>
<feature type="transmembrane region" description="Helical" evidence="9">
    <location>
        <begin position="53"/>
        <end position="75"/>
    </location>
</feature>
<keyword evidence="7" id="KW-0406">Ion transport</keyword>